<dbReference type="EMBL" id="JAEFBK010000013">
    <property type="protein sequence ID" value="KAG7533287.1"/>
    <property type="molecule type" value="Genomic_DNA"/>
</dbReference>
<dbReference type="AlphaFoldDB" id="A0A8T1XG92"/>
<reference evidence="3 4" key="1">
    <citation type="submission" date="2020-12" db="EMBL/GenBank/DDBJ databases">
        <title>Concerted genomic and epigenomic changes stabilize Arabidopsis allopolyploids.</title>
        <authorList>
            <person name="Chen Z."/>
        </authorList>
    </citation>
    <scope>NUCLEOTIDE SEQUENCE [LARGE SCALE GENOMIC DNA]</scope>
    <source>
        <strain evidence="3">Allo738</strain>
        <tissue evidence="3">Leaf</tissue>
    </source>
</reference>
<comment type="caution">
    <text evidence="3">The sequence shown here is derived from an EMBL/GenBank/DDBJ whole genome shotgun (WGS) entry which is preliminary data.</text>
</comment>
<keyword evidence="1" id="KW-0479">Metal-binding</keyword>
<accession>A0A8T1XG92</accession>
<dbReference type="PROSITE" id="PS50158">
    <property type="entry name" value="ZF_CCHC"/>
    <property type="match status" value="1"/>
</dbReference>
<feature type="domain" description="CCHC-type" evidence="2">
    <location>
        <begin position="260"/>
        <end position="273"/>
    </location>
</feature>
<dbReference type="GO" id="GO:0008270">
    <property type="term" value="F:zinc ion binding"/>
    <property type="evidence" value="ECO:0007669"/>
    <property type="project" value="UniProtKB-KW"/>
</dbReference>
<evidence type="ECO:0000259" key="2">
    <source>
        <dbReference type="PROSITE" id="PS50158"/>
    </source>
</evidence>
<dbReference type="Proteomes" id="UP000694240">
    <property type="component" value="Chromosome 13"/>
</dbReference>
<gene>
    <name evidence="3" type="ORF">ISN45_Aa08g009250</name>
</gene>
<dbReference type="InterPro" id="IPR001878">
    <property type="entry name" value="Znf_CCHC"/>
</dbReference>
<evidence type="ECO:0000256" key="1">
    <source>
        <dbReference type="PROSITE-ProRule" id="PRU00047"/>
    </source>
</evidence>
<organism evidence="3 4">
    <name type="scientific">Arabidopsis thaliana x Arabidopsis arenosa</name>
    <dbReference type="NCBI Taxonomy" id="1240361"/>
    <lineage>
        <taxon>Eukaryota</taxon>
        <taxon>Viridiplantae</taxon>
        <taxon>Streptophyta</taxon>
        <taxon>Embryophyta</taxon>
        <taxon>Tracheophyta</taxon>
        <taxon>Spermatophyta</taxon>
        <taxon>Magnoliopsida</taxon>
        <taxon>eudicotyledons</taxon>
        <taxon>Gunneridae</taxon>
        <taxon>Pentapetalae</taxon>
        <taxon>rosids</taxon>
        <taxon>malvids</taxon>
        <taxon>Brassicales</taxon>
        <taxon>Brassicaceae</taxon>
        <taxon>Camelineae</taxon>
        <taxon>Arabidopsis</taxon>
    </lineage>
</organism>
<protein>
    <submittedName>
        <fullName evidence="3">Zinc finger CCHC-type superfamily</fullName>
    </submittedName>
</protein>
<evidence type="ECO:0000313" key="3">
    <source>
        <dbReference type="EMBL" id="KAG7533287.1"/>
    </source>
</evidence>
<sequence length="323" mass="35281">MVKPTDISPVRLTQLSLADGVGVLQECIPLKRSRGSDSDGEEGRFVGLPSGRYYLRERVGGRCVRTDMAECSRVMSETDSSDTDVDDDHVEGVVIPELIVLEDVLAEDEVMTDMDSSDDCVLMAVRTVQHEMAPEEDEIVMVHDYVNVSSDSPATPSFTLSPLSPESVELDPEEFGDIPVSPYVPEFTALPLDPPFAAMWEGTSPILHFGADLMADAIPVVDDGATSGIVIPYCFIYRHSGHYPRECQFYSLFLPAYNICLRCGEYGHYAAACMLVRDDTPILAVIPTPPPHAVDPSSPQISATDDDLFTFGCTCFRCSLGLP</sequence>
<name>A0A8T1XG92_9BRAS</name>
<keyword evidence="1" id="KW-0862">Zinc</keyword>
<evidence type="ECO:0000313" key="4">
    <source>
        <dbReference type="Proteomes" id="UP000694240"/>
    </source>
</evidence>
<keyword evidence="4" id="KW-1185">Reference proteome</keyword>
<proteinExistence type="predicted"/>
<keyword evidence="1" id="KW-0863">Zinc-finger</keyword>
<dbReference type="GO" id="GO:0003676">
    <property type="term" value="F:nucleic acid binding"/>
    <property type="evidence" value="ECO:0007669"/>
    <property type="project" value="InterPro"/>
</dbReference>